<dbReference type="RefSeq" id="WP_186282286.1">
    <property type="nucleotide sequence ID" value="NZ_JACMSF010000010.1"/>
</dbReference>
<dbReference type="SUPFAM" id="SSF103196">
    <property type="entry name" value="Roadblock/LC7 domain"/>
    <property type="match status" value="1"/>
</dbReference>
<protein>
    <submittedName>
        <fullName evidence="2">Roadblock/LC7 domain-containing protein</fullName>
    </submittedName>
</protein>
<evidence type="ECO:0000313" key="2">
    <source>
        <dbReference type="EMBL" id="MBC2902376.1"/>
    </source>
</evidence>
<dbReference type="SMART" id="SM00960">
    <property type="entry name" value="Robl_LC7"/>
    <property type="match status" value="1"/>
</dbReference>
<accession>A0A7X1M946</accession>
<sequence>MTQQGTDVSWALRDLVESIPEIRFALVASSDGKAITSYGAEDPDDVDRFAAVVAGLQALAQPVAEQFPKYAGQLRLAMIEVDGGHLFVVRAGVETYLGVLAREGLDQGLLGHQMRDLARRMGELLGTTPRLEEEHSG</sequence>
<dbReference type="InterPro" id="IPR004942">
    <property type="entry name" value="Roadblock/LAMTOR2_dom"/>
</dbReference>
<dbReference type="EMBL" id="JACMSF010000010">
    <property type="protein sequence ID" value="MBC2902376.1"/>
    <property type="molecule type" value="Genomic_DNA"/>
</dbReference>
<keyword evidence="3" id="KW-1185">Reference proteome</keyword>
<proteinExistence type="predicted"/>
<dbReference type="Gene3D" id="3.30.450.30">
    <property type="entry name" value="Dynein light chain 2a, cytoplasmic"/>
    <property type="match status" value="1"/>
</dbReference>
<gene>
    <name evidence="2" type="ORF">H4N64_12280</name>
</gene>
<dbReference type="Proteomes" id="UP000584670">
    <property type="component" value="Unassembled WGS sequence"/>
</dbReference>
<name>A0A7X1M946_9ACTN</name>
<dbReference type="PANTHER" id="PTHR36222">
    <property type="entry name" value="SERINE PROTEASE INHIBITOR RV3364C"/>
    <property type="match status" value="1"/>
</dbReference>
<dbReference type="AlphaFoldDB" id="A0A7X1M946"/>
<dbReference type="Pfam" id="PF03259">
    <property type="entry name" value="Robl_LC7"/>
    <property type="match status" value="1"/>
</dbReference>
<organism evidence="2 3">
    <name type="scientific">Streptomyces cupreus</name>
    <dbReference type="NCBI Taxonomy" id="2759956"/>
    <lineage>
        <taxon>Bacteria</taxon>
        <taxon>Bacillati</taxon>
        <taxon>Actinomycetota</taxon>
        <taxon>Actinomycetes</taxon>
        <taxon>Kitasatosporales</taxon>
        <taxon>Streptomycetaceae</taxon>
        <taxon>Streptomyces</taxon>
    </lineage>
</organism>
<evidence type="ECO:0000259" key="1">
    <source>
        <dbReference type="SMART" id="SM00960"/>
    </source>
</evidence>
<dbReference type="InterPro" id="IPR053141">
    <property type="entry name" value="Mycobact_SerProt_Inhib_Rv3364c"/>
</dbReference>
<feature type="domain" description="Roadblock/LAMTOR2" evidence="1">
    <location>
        <begin position="9"/>
        <end position="101"/>
    </location>
</feature>
<comment type="caution">
    <text evidence="2">The sequence shown here is derived from an EMBL/GenBank/DDBJ whole genome shotgun (WGS) entry which is preliminary data.</text>
</comment>
<evidence type="ECO:0000313" key="3">
    <source>
        <dbReference type="Proteomes" id="UP000584670"/>
    </source>
</evidence>
<reference evidence="2 3" key="1">
    <citation type="submission" date="2020-08" db="EMBL/GenBank/DDBJ databases">
        <title>Streptomyces sp. PSKA01 genome sequencing and assembly.</title>
        <authorList>
            <person name="Mandal S."/>
            <person name="Maiti P.K."/>
            <person name="Das P."/>
        </authorList>
    </citation>
    <scope>NUCLEOTIDE SEQUENCE [LARGE SCALE GENOMIC DNA]</scope>
    <source>
        <strain evidence="2 3">PSKA01</strain>
    </source>
</reference>
<dbReference type="PANTHER" id="PTHR36222:SF1">
    <property type="entry name" value="SERINE PROTEASE INHIBITOR RV3364C"/>
    <property type="match status" value="1"/>
</dbReference>